<name>A0A9Q0LU97_ANAIG</name>
<evidence type="ECO:0000313" key="2">
    <source>
        <dbReference type="EMBL" id="KAJ5077558.1"/>
    </source>
</evidence>
<dbReference type="Pfam" id="PF08613">
    <property type="entry name" value="Cyclin"/>
    <property type="match status" value="1"/>
</dbReference>
<evidence type="ECO:0000313" key="3">
    <source>
        <dbReference type="Proteomes" id="UP001149090"/>
    </source>
</evidence>
<protein>
    <submittedName>
        <fullName evidence="2">Cyclin-y</fullName>
    </submittedName>
</protein>
<dbReference type="EMBL" id="JAPDFW010000057">
    <property type="protein sequence ID" value="KAJ5077558.1"/>
    <property type="molecule type" value="Genomic_DNA"/>
</dbReference>
<organism evidence="2 3">
    <name type="scientific">Anaeramoeba ignava</name>
    <name type="common">Anaerobic marine amoeba</name>
    <dbReference type="NCBI Taxonomy" id="1746090"/>
    <lineage>
        <taxon>Eukaryota</taxon>
        <taxon>Metamonada</taxon>
        <taxon>Anaeramoebidae</taxon>
        <taxon>Anaeramoeba</taxon>
    </lineage>
</organism>
<dbReference type="OrthoDB" id="10250320at2759"/>
<dbReference type="AlphaFoldDB" id="A0A9Q0LU97"/>
<dbReference type="InterPro" id="IPR013922">
    <property type="entry name" value="Cyclin_PHO80-like"/>
</dbReference>
<dbReference type="InterPro" id="IPR036915">
    <property type="entry name" value="Cyclin-like_sf"/>
</dbReference>
<dbReference type="PANTHER" id="PTHR14248">
    <property type="entry name" value="CYCLIN Y, ISOFORM A"/>
    <property type="match status" value="1"/>
</dbReference>
<dbReference type="SUPFAM" id="SSF47954">
    <property type="entry name" value="Cyclin-like"/>
    <property type="match status" value="1"/>
</dbReference>
<dbReference type="Proteomes" id="UP001149090">
    <property type="component" value="Unassembled WGS sequence"/>
</dbReference>
<feature type="compositionally biased region" description="Polar residues" evidence="1">
    <location>
        <begin position="1"/>
        <end position="24"/>
    </location>
</feature>
<sequence length="298" mass="34715">MSQKSFSFDSSPESIDTNHLSSQETDTDEVESSDKEDNQESSNEDPIPILEFSQESEDFENEKKKPQDLLFRKIIHPKYVKIQQGMRYNSTSTMFVDNTLSSPDMDLVIECISKAVILNMKKGDFREQDESDKFSIFNEELHPIFRSKPSNYDKPSEKDVSWFLSAMTHSAKLNAESLVIMLIYIERLIQSSSLKLTGRNWRRICLTTLLLASKVWDDLAVWNVDWTAMFPQISIAEINELEHHFLEFVEYNVVVKASTYAKYYFEVRALSEQQKKLFPLEPLDKKGKVRLEVTFYLL</sequence>
<comment type="caution">
    <text evidence="2">The sequence shown here is derived from an EMBL/GenBank/DDBJ whole genome shotgun (WGS) entry which is preliminary data.</text>
</comment>
<accession>A0A9Q0LU97</accession>
<dbReference type="OMA" id="EINELEH"/>
<gene>
    <name evidence="2" type="ORF">M0811_05657</name>
</gene>
<feature type="region of interest" description="Disordered" evidence="1">
    <location>
        <begin position="1"/>
        <end position="49"/>
    </location>
</feature>
<dbReference type="Gene3D" id="1.10.472.10">
    <property type="entry name" value="Cyclin-like"/>
    <property type="match status" value="1"/>
</dbReference>
<keyword evidence="3" id="KW-1185">Reference proteome</keyword>
<proteinExistence type="predicted"/>
<dbReference type="CDD" id="cd20540">
    <property type="entry name" value="CYCLIN_CCNY_like"/>
    <property type="match status" value="1"/>
</dbReference>
<reference evidence="2" key="1">
    <citation type="submission" date="2022-10" db="EMBL/GenBank/DDBJ databases">
        <title>Novel sulphate-reducing endosymbionts in the free-living metamonad Anaeramoeba.</title>
        <authorList>
            <person name="Jerlstrom-Hultqvist J."/>
            <person name="Cepicka I."/>
            <person name="Gallot-Lavallee L."/>
            <person name="Salas-Leiva D."/>
            <person name="Curtis B.A."/>
            <person name="Zahonova K."/>
            <person name="Pipaliya S."/>
            <person name="Dacks J."/>
            <person name="Roger A.J."/>
        </authorList>
    </citation>
    <scope>NUCLEOTIDE SEQUENCE</scope>
    <source>
        <strain evidence="2">BMAN</strain>
    </source>
</reference>
<evidence type="ECO:0000256" key="1">
    <source>
        <dbReference type="SAM" id="MobiDB-lite"/>
    </source>
</evidence>
<dbReference type="GO" id="GO:0019901">
    <property type="term" value="F:protein kinase binding"/>
    <property type="evidence" value="ECO:0007669"/>
    <property type="project" value="InterPro"/>
</dbReference>